<feature type="region of interest" description="Disordered" evidence="1">
    <location>
        <begin position="1"/>
        <end position="25"/>
    </location>
</feature>
<reference evidence="2" key="2">
    <citation type="submission" date="2018-03" db="EMBL/GenBank/DDBJ databases">
        <title>The Triticum urartu genome reveals the dynamic nature of wheat genome evolution.</title>
        <authorList>
            <person name="Ling H."/>
            <person name="Ma B."/>
            <person name="Shi X."/>
            <person name="Liu H."/>
            <person name="Dong L."/>
            <person name="Sun H."/>
            <person name="Cao Y."/>
            <person name="Gao Q."/>
            <person name="Zheng S."/>
            <person name="Li Y."/>
            <person name="Yu Y."/>
            <person name="Du H."/>
            <person name="Qi M."/>
            <person name="Li Y."/>
            <person name="Yu H."/>
            <person name="Cui Y."/>
            <person name="Wang N."/>
            <person name="Chen C."/>
            <person name="Wu H."/>
            <person name="Zhao Y."/>
            <person name="Zhang J."/>
            <person name="Li Y."/>
            <person name="Zhou W."/>
            <person name="Zhang B."/>
            <person name="Hu W."/>
            <person name="Eijk M."/>
            <person name="Tang J."/>
            <person name="Witsenboer H."/>
            <person name="Zhao S."/>
            <person name="Li Z."/>
            <person name="Zhang A."/>
            <person name="Wang D."/>
            <person name="Liang C."/>
        </authorList>
    </citation>
    <scope>NUCLEOTIDE SEQUENCE [LARGE SCALE GENOMIC DNA]</scope>
    <source>
        <strain evidence="2">cv. G1812</strain>
    </source>
</reference>
<proteinExistence type="predicted"/>
<evidence type="ECO:0000256" key="1">
    <source>
        <dbReference type="SAM" id="MobiDB-lite"/>
    </source>
</evidence>
<dbReference type="Proteomes" id="UP000015106">
    <property type="component" value="Chromosome 7"/>
</dbReference>
<evidence type="ECO:0000313" key="2">
    <source>
        <dbReference type="EnsemblPlants" id="TuG1812G0700004035.01.T01.cds350210"/>
    </source>
</evidence>
<name>A0A8R7V8H3_TRIUA</name>
<feature type="compositionally biased region" description="Basic residues" evidence="1">
    <location>
        <begin position="1"/>
        <end position="18"/>
    </location>
</feature>
<evidence type="ECO:0000313" key="3">
    <source>
        <dbReference type="Proteomes" id="UP000015106"/>
    </source>
</evidence>
<protein>
    <submittedName>
        <fullName evidence="2">Uncharacterized protein</fullName>
    </submittedName>
</protein>
<dbReference type="EnsemblPlants" id="TuG1812G0700004035.01.T01">
    <property type="protein sequence ID" value="TuG1812G0700004035.01.T01.cds350210"/>
    <property type="gene ID" value="TuG1812G0700004035.01"/>
</dbReference>
<reference evidence="3" key="1">
    <citation type="journal article" date="2013" name="Nature">
        <title>Draft genome of the wheat A-genome progenitor Triticum urartu.</title>
        <authorList>
            <person name="Ling H.Q."/>
            <person name="Zhao S."/>
            <person name="Liu D."/>
            <person name="Wang J."/>
            <person name="Sun H."/>
            <person name="Zhang C."/>
            <person name="Fan H."/>
            <person name="Li D."/>
            <person name="Dong L."/>
            <person name="Tao Y."/>
            <person name="Gao C."/>
            <person name="Wu H."/>
            <person name="Li Y."/>
            <person name="Cui Y."/>
            <person name="Guo X."/>
            <person name="Zheng S."/>
            <person name="Wang B."/>
            <person name="Yu K."/>
            <person name="Liang Q."/>
            <person name="Yang W."/>
            <person name="Lou X."/>
            <person name="Chen J."/>
            <person name="Feng M."/>
            <person name="Jian J."/>
            <person name="Zhang X."/>
            <person name="Luo G."/>
            <person name="Jiang Y."/>
            <person name="Liu J."/>
            <person name="Wang Z."/>
            <person name="Sha Y."/>
            <person name="Zhang B."/>
            <person name="Wu H."/>
            <person name="Tang D."/>
            <person name="Shen Q."/>
            <person name="Xue P."/>
            <person name="Zou S."/>
            <person name="Wang X."/>
            <person name="Liu X."/>
            <person name="Wang F."/>
            <person name="Yang Y."/>
            <person name="An X."/>
            <person name="Dong Z."/>
            <person name="Zhang K."/>
            <person name="Zhang X."/>
            <person name="Luo M.C."/>
            <person name="Dvorak J."/>
            <person name="Tong Y."/>
            <person name="Wang J."/>
            <person name="Yang H."/>
            <person name="Li Z."/>
            <person name="Wang D."/>
            <person name="Zhang A."/>
            <person name="Wang J."/>
        </authorList>
    </citation>
    <scope>NUCLEOTIDE SEQUENCE</scope>
    <source>
        <strain evidence="3">cv. G1812</strain>
    </source>
</reference>
<feature type="region of interest" description="Disordered" evidence="1">
    <location>
        <begin position="300"/>
        <end position="328"/>
    </location>
</feature>
<feature type="region of interest" description="Disordered" evidence="1">
    <location>
        <begin position="260"/>
        <end position="279"/>
    </location>
</feature>
<keyword evidence="3" id="KW-1185">Reference proteome</keyword>
<reference evidence="2" key="3">
    <citation type="submission" date="2022-06" db="UniProtKB">
        <authorList>
            <consortium name="EnsemblPlants"/>
        </authorList>
    </citation>
    <scope>IDENTIFICATION</scope>
</reference>
<accession>A0A8R7V8H3</accession>
<organism evidence="2 3">
    <name type="scientific">Triticum urartu</name>
    <name type="common">Red wild einkorn</name>
    <name type="synonym">Crithodium urartu</name>
    <dbReference type="NCBI Taxonomy" id="4572"/>
    <lineage>
        <taxon>Eukaryota</taxon>
        <taxon>Viridiplantae</taxon>
        <taxon>Streptophyta</taxon>
        <taxon>Embryophyta</taxon>
        <taxon>Tracheophyta</taxon>
        <taxon>Spermatophyta</taxon>
        <taxon>Magnoliopsida</taxon>
        <taxon>Liliopsida</taxon>
        <taxon>Poales</taxon>
        <taxon>Poaceae</taxon>
        <taxon>BOP clade</taxon>
        <taxon>Pooideae</taxon>
        <taxon>Triticodae</taxon>
        <taxon>Triticeae</taxon>
        <taxon>Triticinae</taxon>
        <taxon>Triticum</taxon>
    </lineage>
</organism>
<dbReference type="Gramene" id="TuG1812G0700004035.01.T01">
    <property type="protein sequence ID" value="TuG1812G0700004035.01.T01.cds350210"/>
    <property type="gene ID" value="TuG1812G0700004035.01"/>
</dbReference>
<dbReference type="AlphaFoldDB" id="A0A8R7V8H3"/>
<sequence length="392" mass="42378">MGHAHHGHAARQALHHRVPSTMRHEAAHRGVREHPHLVAPIHHRAVPEPRVRLGLRRRLAIGELRLDVLPDDAEVRPPALLEAEEQLVELLPIHPRPAPERDVHHGIGRLGVEPLHVLGAVLLEEAGLVAGRGHWADRQRVVRSHGGERALLEFLARVDEHDCSGGFPVERVEQVAHGSVHAVEEVGRVGGVGEEGREVPHGLRREAREAHEERRVVAVVGHDGGVAMEVVVVDGEHGGRLDPVERGRQAFVARHVRGPREEHRVHDAGHGAAARGERVHQLPDAARARGVEGRHVVGARRGVGGPVVPLSKPSENGRNSRRPSPLSGASAFAGNMRWCAVAVVENVTTAPGAAASRRRARRSAGAMCPWSWYVSTRKCGCGDMLVPLSSGG</sequence>